<evidence type="ECO:0000313" key="3">
    <source>
        <dbReference type="Proteomes" id="UP000323225"/>
    </source>
</evidence>
<dbReference type="AlphaFoldDB" id="A0A5B1BYD5"/>
<comment type="caution">
    <text evidence="2">The sequence shown here is derived from an EMBL/GenBank/DDBJ whole genome shotgun (WGS) entry which is preliminary data.</text>
</comment>
<dbReference type="RefSeq" id="WP_095457956.1">
    <property type="nucleotide sequence ID" value="NZ_VIQB01000158.1"/>
</dbReference>
<dbReference type="Proteomes" id="UP000323225">
    <property type="component" value="Unassembled WGS sequence"/>
</dbReference>
<name>A0A5B1BYD5_VIBCL</name>
<sequence>MFEVIGIVGSLASIVALFLPANSMKNRLIHAAYVLVIVIVTTIGYSYKNKLERIESAERAATVLLEDRRNKYSSEGFNMAALSFLEKYQDLYPDSYARALDLCSNNSCLKNQYEEGGNSLNHAFAQINVSSALAGMLQGISVLSSEK</sequence>
<proteinExistence type="predicted"/>
<keyword evidence="1" id="KW-1133">Transmembrane helix</keyword>
<dbReference type="EMBL" id="VUAA01000090">
    <property type="protein sequence ID" value="KAA1252390.1"/>
    <property type="molecule type" value="Genomic_DNA"/>
</dbReference>
<gene>
    <name evidence="2" type="ORF">F0M16_23280</name>
</gene>
<organism evidence="2 3">
    <name type="scientific">Vibrio cholerae</name>
    <dbReference type="NCBI Taxonomy" id="666"/>
    <lineage>
        <taxon>Bacteria</taxon>
        <taxon>Pseudomonadati</taxon>
        <taxon>Pseudomonadota</taxon>
        <taxon>Gammaproteobacteria</taxon>
        <taxon>Vibrionales</taxon>
        <taxon>Vibrionaceae</taxon>
        <taxon>Vibrio</taxon>
    </lineage>
</organism>
<protein>
    <submittedName>
        <fullName evidence="2">Uncharacterized protein</fullName>
    </submittedName>
</protein>
<keyword evidence="1" id="KW-0472">Membrane</keyword>
<keyword evidence="1" id="KW-0812">Transmembrane</keyword>
<reference evidence="2 3" key="1">
    <citation type="submission" date="2019-09" db="EMBL/GenBank/DDBJ databases">
        <authorList>
            <person name="Kritzky A."/>
            <person name="Schelkanova E.Y."/>
            <person name="Alkhova Z.V."/>
            <person name="Smirnova N.I."/>
        </authorList>
    </citation>
    <scope>NUCLEOTIDE SEQUENCE [LARGE SCALE GENOMIC DNA]</scope>
    <source>
        <strain evidence="2 3">M1526</strain>
    </source>
</reference>
<feature type="transmembrane region" description="Helical" evidence="1">
    <location>
        <begin position="28"/>
        <end position="47"/>
    </location>
</feature>
<evidence type="ECO:0000256" key="1">
    <source>
        <dbReference type="SAM" id="Phobius"/>
    </source>
</evidence>
<accession>A0A5B1BYD5</accession>
<evidence type="ECO:0000313" key="2">
    <source>
        <dbReference type="EMBL" id="KAA1252390.1"/>
    </source>
</evidence>